<gene>
    <name evidence="2" type="ORF">CTEN210_04031</name>
</gene>
<organism evidence="2 3">
    <name type="scientific">Chaetoceros tenuissimus</name>
    <dbReference type="NCBI Taxonomy" id="426638"/>
    <lineage>
        <taxon>Eukaryota</taxon>
        <taxon>Sar</taxon>
        <taxon>Stramenopiles</taxon>
        <taxon>Ochrophyta</taxon>
        <taxon>Bacillariophyta</taxon>
        <taxon>Coscinodiscophyceae</taxon>
        <taxon>Chaetocerotophycidae</taxon>
        <taxon>Chaetocerotales</taxon>
        <taxon>Chaetocerotaceae</taxon>
        <taxon>Chaetoceros</taxon>
    </lineage>
</organism>
<reference evidence="2 3" key="1">
    <citation type="journal article" date="2021" name="Sci. Rep.">
        <title>The genome of the diatom Chaetoceros tenuissimus carries an ancient integrated fragment of an extant virus.</title>
        <authorList>
            <person name="Hongo Y."/>
            <person name="Kimura K."/>
            <person name="Takaki Y."/>
            <person name="Yoshida Y."/>
            <person name="Baba S."/>
            <person name="Kobayashi G."/>
            <person name="Nagasaki K."/>
            <person name="Hano T."/>
            <person name="Tomaru Y."/>
        </authorList>
    </citation>
    <scope>NUCLEOTIDE SEQUENCE [LARGE SCALE GENOMIC DNA]</scope>
    <source>
        <strain evidence="2 3">NIES-3715</strain>
    </source>
</reference>
<feature type="compositionally biased region" description="Basic and acidic residues" evidence="1">
    <location>
        <begin position="39"/>
        <end position="48"/>
    </location>
</feature>
<dbReference type="Proteomes" id="UP001054902">
    <property type="component" value="Unassembled WGS sequence"/>
</dbReference>
<feature type="compositionally biased region" description="Basic and acidic residues" evidence="1">
    <location>
        <begin position="1"/>
        <end position="10"/>
    </location>
</feature>
<sequence>MSTAAREENAKYSPSPKPNANSPTSFPSVTSSASPSQEPSKEVEKNEDQCEDDLSSTFTLDNGKVANCKWILKNKKRRSVRKAKYCVREEIMKKS</sequence>
<comment type="caution">
    <text evidence="2">The sequence shown here is derived from an EMBL/GenBank/DDBJ whole genome shotgun (WGS) entry which is preliminary data.</text>
</comment>
<feature type="region of interest" description="Disordered" evidence="1">
    <location>
        <begin position="1"/>
        <end position="56"/>
    </location>
</feature>
<feature type="compositionally biased region" description="Low complexity" evidence="1">
    <location>
        <begin position="22"/>
        <end position="38"/>
    </location>
</feature>
<keyword evidence="3" id="KW-1185">Reference proteome</keyword>
<protein>
    <submittedName>
        <fullName evidence="2">Uncharacterized protein</fullName>
    </submittedName>
</protein>
<evidence type="ECO:0000313" key="2">
    <source>
        <dbReference type="EMBL" id="GFH47556.1"/>
    </source>
</evidence>
<accession>A0AAD3CME1</accession>
<dbReference type="AlphaFoldDB" id="A0AAD3CME1"/>
<evidence type="ECO:0000313" key="3">
    <source>
        <dbReference type="Proteomes" id="UP001054902"/>
    </source>
</evidence>
<dbReference type="EMBL" id="BLLK01000023">
    <property type="protein sequence ID" value="GFH47556.1"/>
    <property type="molecule type" value="Genomic_DNA"/>
</dbReference>
<proteinExistence type="predicted"/>
<evidence type="ECO:0000256" key="1">
    <source>
        <dbReference type="SAM" id="MobiDB-lite"/>
    </source>
</evidence>
<name>A0AAD3CME1_9STRA</name>